<evidence type="ECO:0000313" key="6">
    <source>
        <dbReference type="Proteomes" id="UP000192247"/>
    </source>
</evidence>
<dbReference type="SMART" id="SM00214">
    <property type="entry name" value="VWC"/>
    <property type="match status" value="5"/>
</dbReference>
<comment type="caution">
    <text evidence="5">The sequence shown here is derived from an EMBL/GenBank/DDBJ whole genome shotgun (WGS) entry which is preliminary data.</text>
</comment>
<proteinExistence type="predicted"/>
<dbReference type="SUPFAM" id="SSF49265">
    <property type="entry name" value="Fibronectin type III"/>
    <property type="match status" value="2"/>
</dbReference>
<evidence type="ECO:0000256" key="1">
    <source>
        <dbReference type="ARBA" id="ARBA00022729"/>
    </source>
</evidence>
<feature type="domain" description="VWFC" evidence="3">
    <location>
        <begin position="443"/>
        <end position="518"/>
    </location>
</feature>
<dbReference type="OrthoDB" id="6022609at2759"/>
<dbReference type="Proteomes" id="UP000192247">
    <property type="component" value="Unassembled WGS sequence"/>
</dbReference>
<dbReference type="EMBL" id="MNPL01001689">
    <property type="protein sequence ID" value="OQR78907.1"/>
    <property type="molecule type" value="Genomic_DNA"/>
</dbReference>
<reference evidence="5 6" key="1">
    <citation type="journal article" date="2017" name="Gigascience">
        <title>Draft genome of the honey bee ectoparasitic mite, Tropilaelaps mercedesae, is shaped by the parasitic life history.</title>
        <authorList>
            <person name="Dong X."/>
            <person name="Armstrong S.D."/>
            <person name="Xia D."/>
            <person name="Makepeace B.L."/>
            <person name="Darby A.C."/>
            <person name="Kadowaki T."/>
        </authorList>
    </citation>
    <scope>NUCLEOTIDE SEQUENCE [LARGE SCALE GENOMIC DNA]</scope>
    <source>
        <strain evidence="5">Wuxi-XJTLU</strain>
    </source>
</reference>
<dbReference type="CDD" id="cd00063">
    <property type="entry name" value="FN3"/>
    <property type="match status" value="1"/>
</dbReference>
<keyword evidence="2" id="KW-1133">Transmembrane helix</keyword>
<dbReference type="InParanoid" id="A0A1V9XZH5"/>
<keyword evidence="2" id="KW-0472">Membrane</keyword>
<dbReference type="InterPro" id="IPR050941">
    <property type="entry name" value="CCN"/>
</dbReference>
<dbReference type="InterPro" id="IPR003961">
    <property type="entry name" value="FN3_dom"/>
</dbReference>
<feature type="transmembrane region" description="Helical" evidence="2">
    <location>
        <begin position="842"/>
        <end position="861"/>
    </location>
</feature>
<dbReference type="GO" id="GO:0007155">
    <property type="term" value="P:cell adhesion"/>
    <property type="evidence" value="ECO:0007669"/>
    <property type="project" value="TreeGrafter"/>
</dbReference>
<dbReference type="GO" id="GO:0005615">
    <property type="term" value="C:extracellular space"/>
    <property type="evidence" value="ECO:0007669"/>
    <property type="project" value="TreeGrafter"/>
</dbReference>
<evidence type="ECO:0000313" key="5">
    <source>
        <dbReference type="EMBL" id="OQR78907.1"/>
    </source>
</evidence>
<evidence type="ECO:0000259" key="4">
    <source>
        <dbReference type="PROSITE" id="PS50853"/>
    </source>
</evidence>
<keyword evidence="1" id="KW-0732">Signal</keyword>
<dbReference type="PROSITE" id="PS01208">
    <property type="entry name" value="VWFC_1"/>
    <property type="match status" value="2"/>
</dbReference>
<dbReference type="AlphaFoldDB" id="A0A1V9XZH5"/>
<keyword evidence="5" id="KW-0675">Receptor</keyword>
<evidence type="ECO:0000259" key="3">
    <source>
        <dbReference type="PROSITE" id="PS50184"/>
    </source>
</evidence>
<dbReference type="PANTHER" id="PTHR11348:SF34">
    <property type="entry name" value="EPIDERMAL CELL SURFACE RECEPTOR-RELATED"/>
    <property type="match status" value="1"/>
</dbReference>
<dbReference type="GO" id="GO:0045597">
    <property type="term" value="P:positive regulation of cell differentiation"/>
    <property type="evidence" value="ECO:0007669"/>
    <property type="project" value="TreeGrafter"/>
</dbReference>
<dbReference type="PROSITE" id="PS50184">
    <property type="entry name" value="VWFC_2"/>
    <property type="match status" value="2"/>
</dbReference>
<dbReference type="InterPro" id="IPR013783">
    <property type="entry name" value="Ig-like_fold"/>
</dbReference>
<dbReference type="FunCoup" id="A0A1V9XZH5">
    <property type="interactions" value="36"/>
</dbReference>
<feature type="domain" description="Fibronectin type-III" evidence="4">
    <location>
        <begin position="523"/>
        <end position="626"/>
    </location>
</feature>
<dbReference type="STRING" id="418985.A0A1V9XZH5"/>
<dbReference type="Gene3D" id="2.60.40.10">
    <property type="entry name" value="Immunoglobulins"/>
    <property type="match status" value="2"/>
</dbReference>
<name>A0A1V9XZH5_9ACAR</name>
<keyword evidence="6" id="KW-1185">Reference proteome</keyword>
<organism evidence="5 6">
    <name type="scientific">Tropilaelaps mercedesae</name>
    <dbReference type="NCBI Taxonomy" id="418985"/>
    <lineage>
        <taxon>Eukaryota</taxon>
        <taxon>Metazoa</taxon>
        <taxon>Ecdysozoa</taxon>
        <taxon>Arthropoda</taxon>
        <taxon>Chelicerata</taxon>
        <taxon>Arachnida</taxon>
        <taxon>Acari</taxon>
        <taxon>Parasitiformes</taxon>
        <taxon>Mesostigmata</taxon>
        <taxon>Gamasina</taxon>
        <taxon>Dermanyssoidea</taxon>
        <taxon>Laelapidae</taxon>
        <taxon>Tropilaelaps</taxon>
    </lineage>
</organism>
<dbReference type="PROSITE" id="PS50853">
    <property type="entry name" value="FN3"/>
    <property type="match status" value="1"/>
</dbReference>
<dbReference type="GO" id="GO:0005178">
    <property type="term" value="F:integrin binding"/>
    <property type="evidence" value="ECO:0007669"/>
    <property type="project" value="TreeGrafter"/>
</dbReference>
<sequence length="908" mass="102628">MCYTFARAEGRRYPVGEEFEDGCSFRCHCSDRFEIECRQRCPTLPSRTPVNCHIIQDPEDSCCNILACEHPHLLKGKDHNNFTSAYAATLRAVQPFQGCEYNGRRYKLYEEFDDGCESRCSCSDGGDVRCESRCHQEIGDPDETACILIPHPADSCCKILSCSEQLAVTPLKDAEGLQLILEQVKILNATRVALGFVVRLSEQPSTAQVWFKLQSDSNNTWVKREYKLNHSDGYLLDVPGLEANKIYIFKVVVAKANSNSVRVQTPPRLARGFIKGCTHNNRTYEIGQHFDLGCEEKCVCEPAGVVECHKRCKDYMDIIGYQHCRFEDSPDDICCKVPVCDLTDNSEHDSSINGKNLPPDRTKFTFPEFNVTCVARNGQQHKVGETFFHDCQEICTCQVNGKPLCRPLECRHYVECSTVDSIDNGFVPKPPNCCPQIKCKSDDSCLHNGEKFRNFQQIPQRLLERCDQRCVCVNGAVTCEDRCQPANSIPPPTLPCPLSLAYRGYLPDDACCTHWMCPNTDIELRDFSVIALNSTTVRVRFTLPTILIGQKGRAEVYYTSERQKDRDDWEVQRFIRPGKIFEQADLEFLVHGLKPKTNYVFQVLVDIDSMRDHPRSTILSMETPDVALSIVSLDMKLELFAKDSVIRVQWRPLTPEEKNMVDGLKVKYKQANRPLGLWESSEVLHRDISSYELEKIQANTKYTVDLEFVSKTNARIVSEKPAEILTPNDTFSFKIQLSPEHVSSEAAIILLQGIPTPISKFIQLVHLLHVSALQSEPVGIYQKLEEAKISLDGLHPATTYKVWLEAYLTNGKSATSDMLELRTPDIARSSHHENAKRTLQTALLVLVVLGLLTLAGFGFAWSHLMFRRPEGAPDLAAYDNPTYKVEMTTINNRLSFTAANQQNANNAI</sequence>
<dbReference type="PANTHER" id="PTHR11348">
    <property type="entry name" value="CONNECTIVE TISSUE GROWTH FACTOR-RELATED"/>
    <property type="match status" value="1"/>
</dbReference>
<evidence type="ECO:0000256" key="2">
    <source>
        <dbReference type="SAM" id="Phobius"/>
    </source>
</evidence>
<dbReference type="InterPro" id="IPR001007">
    <property type="entry name" value="VWF_dom"/>
</dbReference>
<protein>
    <submittedName>
        <fullName evidence="5">Putative epidermal cell surface receptor-like</fullName>
    </submittedName>
</protein>
<dbReference type="InterPro" id="IPR036116">
    <property type="entry name" value="FN3_sf"/>
</dbReference>
<gene>
    <name evidence="5" type="ORF">BIW11_00234</name>
</gene>
<feature type="domain" description="VWFC" evidence="3">
    <location>
        <begin position="371"/>
        <end position="440"/>
    </location>
</feature>
<keyword evidence="2" id="KW-0812">Transmembrane</keyword>
<accession>A0A1V9XZH5</accession>